<accession>A0ABW2SS24</accession>
<dbReference type="InterPro" id="IPR007325">
    <property type="entry name" value="KFase/CYL"/>
</dbReference>
<sequence>MSTSTTLATPPGETVRDPLLEAVRGGVTVYDLGRPFYAGMPQSPNHPAYTHTLPRRHGDKVRPDGGSAANDMLVMGTHVGTHIDALAHVSQDGLLHGGADAAAACVGGRYPEHGIHTVAPMVCRGVLLDLPAALGVASCEPGYEITPADLDRAVREQGTEVEAGDVVLIRSGWGGRFSDPDRTVYIGSESGVPGVGEAGAYWLAERGVRAAGADTIAFECLAPGQGHSVLPAHRVLLVESGVYIIETMNLEEAALHGVHEFTFVLSPLALFGATGSPVRPLAIVGRSAEAAGEADRRG</sequence>
<dbReference type="Pfam" id="PF04199">
    <property type="entry name" value="Cyclase"/>
    <property type="match status" value="1"/>
</dbReference>
<organism evidence="1 2">
    <name type="scientific">Streptosporangium amethystogenes subsp. fukuiense</name>
    <dbReference type="NCBI Taxonomy" id="698418"/>
    <lineage>
        <taxon>Bacteria</taxon>
        <taxon>Bacillati</taxon>
        <taxon>Actinomycetota</taxon>
        <taxon>Actinomycetes</taxon>
        <taxon>Streptosporangiales</taxon>
        <taxon>Streptosporangiaceae</taxon>
        <taxon>Streptosporangium</taxon>
    </lineage>
</organism>
<proteinExistence type="predicted"/>
<evidence type="ECO:0000313" key="1">
    <source>
        <dbReference type="EMBL" id="MFC7599054.1"/>
    </source>
</evidence>
<dbReference type="RefSeq" id="WP_343963333.1">
    <property type="nucleotide sequence ID" value="NZ_BAAAGK010000017.1"/>
</dbReference>
<dbReference type="InterPro" id="IPR037175">
    <property type="entry name" value="KFase_sf"/>
</dbReference>
<comment type="caution">
    <text evidence="1">The sequence shown here is derived from an EMBL/GenBank/DDBJ whole genome shotgun (WGS) entry which is preliminary data.</text>
</comment>
<dbReference type="PANTHER" id="PTHR34861">
    <property type="match status" value="1"/>
</dbReference>
<reference evidence="2" key="1">
    <citation type="journal article" date="2019" name="Int. J. Syst. Evol. Microbiol.">
        <title>The Global Catalogue of Microorganisms (GCM) 10K type strain sequencing project: providing services to taxonomists for standard genome sequencing and annotation.</title>
        <authorList>
            <consortium name="The Broad Institute Genomics Platform"/>
            <consortium name="The Broad Institute Genome Sequencing Center for Infectious Disease"/>
            <person name="Wu L."/>
            <person name="Ma J."/>
        </authorList>
    </citation>
    <scope>NUCLEOTIDE SEQUENCE [LARGE SCALE GENOMIC DNA]</scope>
    <source>
        <strain evidence="2">JCM 10083</strain>
    </source>
</reference>
<keyword evidence="1" id="KW-0378">Hydrolase</keyword>
<protein>
    <submittedName>
        <fullName evidence="1">Cyclase family protein</fullName>
        <ecNumber evidence="1">3.5.-.-</ecNumber>
    </submittedName>
</protein>
<gene>
    <name evidence="1" type="ORF">ACFQVD_02895</name>
</gene>
<name>A0ABW2SS24_9ACTN</name>
<keyword evidence="2" id="KW-1185">Reference proteome</keyword>
<dbReference type="PANTHER" id="PTHR34861:SF10">
    <property type="entry name" value="CYCLASE"/>
    <property type="match status" value="1"/>
</dbReference>
<dbReference type="EMBL" id="JBHTEE010000001">
    <property type="protein sequence ID" value="MFC7599054.1"/>
    <property type="molecule type" value="Genomic_DNA"/>
</dbReference>
<dbReference type="EC" id="3.5.-.-" evidence="1"/>
<evidence type="ECO:0000313" key="2">
    <source>
        <dbReference type="Proteomes" id="UP001596514"/>
    </source>
</evidence>
<dbReference type="Proteomes" id="UP001596514">
    <property type="component" value="Unassembled WGS sequence"/>
</dbReference>
<dbReference type="GO" id="GO:0016787">
    <property type="term" value="F:hydrolase activity"/>
    <property type="evidence" value="ECO:0007669"/>
    <property type="project" value="UniProtKB-KW"/>
</dbReference>
<dbReference type="SUPFAM" id="SSF102198">
    <property type="entry name" value="Putative cyclase"/>
    <property type="match status" value="1"/>
</dbReference>
<dbReference type="Gene3D" id="3.50.30.50">
    <property type="entry name" value="Putative cyclase"/>
    <property type="match status" value="1"/>
</dbReference>